<dbReference type="SUPFAM" id="SSF56219">
    <property type="entry name" value="DNase I-like"/>
    <property type="match status" value="1"/>
</dbReference>
<gene>
    <name evidence="3" type="ORF">GCM10011274_08380</name>
</gene>
<dbReference type="AlphaFoldDB" id="A0A8H9I8U8"/>
<dbReference type="EMBL" id="BMZC01000002">
    <property type="protein sequence ID" value="GGZ52679.1"/>
    <property type="molecule type" value="Genomic_DNA"/>
</dbReference>
<keyword evidence="3" id="KW-0378">Hydrolase</keyword>
<protein>
    <submittedName>
        <fullName evidence="3">Endonuclease</fullName>
    </submittedName>
</protein>
<feature type="domain" description="Endonuclease/exonuclease/phosphatase" evidence="2">
    <location>
        <begin position="26"/>
        <end position="380"/>
    </location>
</feature>
<dbReference type="Gene3D" id="3.60.10.10">
    <property type="entry name" value="Endonuclease/exonuclease/phosphatase"/>
    <property type="match status" value="1"/>
</dbReference>
<sequence>MYKVVGLLILLAGGALVAQAKTVRIATYNVSMEASNYLPQGDTPTGDELFENLKTGDNQQIRNIAEIIQRVRPDIILLNEFDYSSDDEKGVKAFINNYLLVSQHGNKRIDYPYFYTAPVNTGLASGVDLNHNGISTDNGGDTFGFGLYPGQYGMLLLSRYPIQRDNIRTFQHFLWQDMPNGLLSSVKAEDGSDWYSPEAKAVFRLSSKSHWDVPITLYNQTVHILASHPTPPVFDGPENRNGKRNHDEIRFWTDYISAGKVADYVYDDKGRKGGINSNQFVILGDLNASAKEGDGNKEGIGGLLNNAKVNNQSVPHSEGGALHSPNNELGPSHTAFWRMRADYVIPSKALGEVTDSGVFWPTPQDPLHRLIRDRQASSDHRLVWVDVDIAQ</sequence>
<dbReference type="InterPro" id="IPR005135">
    <property type="entry name" value="Endo/exonuclease/phosphatase"/>
</dbReference>
<name>A0A8H9I8U8_9ALTE</name>
<feature type="signal peptide" evidence="1">
    <location>
        <begin position="1"/>
        <end position="20"/>
    </location>
</feature>
<evidence type="ECO:0000313" key="3">
    <source>
        <dbReference type="EMBL" id="GGZ52679.1"/>
    </source>
</evidence>
<accession>A0A8H9I8U8</accession>
<organism evidence="3 4">
    <name type="scientific">Paraglaciecola chathamensis</name>
    <dbReference type="NCBI Taxonomy" id="368405"/>
    <lineage>
        <taxon>Bacteria</taxon>
        <taxon>Pseudomonadati</taxon>
        <taxon>Pseudomonadota</taxon>
        <taxon>Gammaproteobacteria</taxon>
        <taxon>Alteromonadales</taxon>
        <taxon>Alteromonadaceae</taxon>
        <taxon>Paraglaciecola</taxon>
    </lineage>
</organism>
<reference evidence="3" key="1">
    <citation type="journal article" date="2014" name="Int. J. Syst. Evol. Microbiol.">
        <title>Complete genome sequence of Corynebacterium casei LMG S-19264T (=DSM 44701T), isolated from a smear-ripened cheese.</title>
        <authorList>
            <consortium name="US DOE Joint Genome Institute (JGI-PGF)"/>
            <person name="Walter F."/>
            <person name="Albersmeier A."/>
            <person name="Kalinowski J."/>
            <person name="Ruckert C."/>
        </authorList>
    </citation>
    <scope>NUCLEOTIDE SEQUENCE</scope>
    <source>
        <strain evidence="3">KCTC 32337</strain>
    </source>
</reference>
<feature type="chain" id="PRO_5034492005" evidence="1">
    <location>
        <begin position="21"/>
        <end position="391"/>
    </location>
</feature>
<keyword evidence="3" id="KW-0540">Nuclease</keyword>
<keyword evidence="1" id="KW-0732">Signal</keyword>
<proteinExistence type="predicted"/>
<evidence type="ECO:0000259" key="2">
    <source>
        <dbReference type="Pfam" id="PF03372"/>
    </source>
</evidence>
<comment type="caution">
    <text evidence="3">The sequence shown here is derived from an EMBL/GenBank/DDBJ whole genome shotgun (WGS) entry which is preliminary data.</text>
</comment>
<dbReference type="Proteomes" id="UP000622604">
    <property type="component" value="Unassembled WGS sequence"/>
</dbReference>
<dbReference type="InterPro" id="IPR036691">
    <property type="entry name" value="Endo/exonu/phosph_ase_sf"/>
</dbReference>
<evidence type="ECO:0000256" key="1">
    <source>
        <dbReference type="SAM" id="SignalP"/>
    </source>
</evidence>
<keyword evidence="3" id="KW-0255">Endonuclease</keyword>
<reference evidence="3" key="2">
    <citation type="submission" date="2020-09" db="EMBL/GenBank/DDBJ databases">
        <authorList>
            <person name="Sun Q."/>
            <person name="Kim S."/>
        </authorList>
    </citation>
    <scope>NUCLEOTIDE SEQUENCE</scope>
    <source>
        <strain evidence="3">KCTC 32337</strain>
    </source>
</reference>
<dbReference type="Pfam" id="PF03372">
    <property type="entry name" value="Exo_endo_phos"/>
    <property type="match status" value="1"/>
</dbReference>
<evidence type="ECO:0000313" key="4">
    <source>
        <dbReference type="Proteomes" id="UP000622604"/>
    </source>
</evidence>
<dbReference type="GO" id="GO:0004519">
    <property type="term" value="F:endonuclease activity"/>
    <property type="evidence" value="ECO:0007669"/>
    <property type="project" value="UniProtKB-KW"/>
</dbReference>
<dbReference type="RefSeq" id="WP_191865385.1">
    <property type="nucleotide sequence ID" value="NZ_BMZC01000002.1"/>
</dbReference>